<keyword evidence="3" id="KW-1185">Reference proteome</keyword>
<name>A0A437RLA8_9BURK</name>
<organism evidence="2 3">
    <name type="scientific">Rubrivivax rivuli</name>
    <dbReference type="NCBI Taxonomy" id="1862385"/>
    <lineage>
        <taxon>Bacteria</taxon>
        <taxon>Pseudomonadati</taxon>
        <taxon>Pseudomonadota</taxon>
        <taxon>Betaproteobacteria</taxon>
        <taxon>Burkholderiales</taxon>
        <taxon>Sphaerotilaceae</taxon>
        <taxon>Rubrivivax</taxon>
    </lineage>
</organism>
<dbReference type="Gene3D" id="3.30.70.100">
    <property type="match status" value="1"/>
</dbReference>
<dbReference type="CDD" id="cd00371">
    <property type="entry name" value="HMA"/>
    <property type="match status" value="1"/>
</dbReference>
<gene>
    <name evidence="2" type="ORF">EOE66_07580</name>
</gene>
<dbReference type="GO" id="GO:0046872">
    <property type="term" value="F:metal ion binding"/>
    <property type="evidence" value="ECO:0007669"/>
    <property type="project" value="InterPro"/>
</dbReference>
<dbReference type="PROSITE" id="PS50846">
    <property type="entry name" value="HMA_2"/>
    <property type="match status" value="1"/>
</dbReference>
<dbReference type="Proteomes" id="UP000285575">
    <property type="component" value="Unassembled WGS sequence"/>
</dbReference>
<evidence type="ECO:0000313" key="3">
    <source>
        <dbReference type="Proteomes" id="UP000285575"/>
    </source>
</evidence>
<feature type="domain" description="HMA" evidence="1">
    <location>
        <begin position="2"/>
        <end position="67"/>
    </location>
</feature>
<dbReference type="InterPro" id="IPR036163">
    <property type="entry name" value="HMA_dom_sf"/>
</dbReference>
<dbReference type="OrthoDB" id="8909415at2"/>
<protein>
    <submittedName>
        <fullName evidence="2">Copper chaperone</fullName>
    </submittedName>
</protein>
<reference evidence="2 3" key="1">
    <citation type="submission" date="2019-01" db="EMBL/GenBank/DDBJ databases">
        <authorList>
            <person name="Chen W.-M."/>
        </authorList>
    </citation>
    <scope>NUCLEOTIDE SEQUENCE [LARGE SCALE GENOMIC DNA]</scope>
    <source>
        <strain evidence="2 3">KYPY4</strain>
    </source>
</reference>
<proteinExistence type="predicted"/>
<accession>A0A437RLA8</accession>
<dbReference type="EMBL" id="SACR01000002">
    <property type="protein sequence ID" value="RVU47586.1"/>
    <property type="molecule type" value="Genomic_DNA"/>
</dbReference>
<sequence length="71" mass="7817">MPQTTFHLPGLQSQDDADAVMFELQDLPCVSQAEVRLAERQAWVMHTAMITAEDIATALLEAGYAAEPWQG</sequence>
<dbReference type="AlphaFoldDB" id="A0A437RLA8"/>
<evidence type="ECO:0000259" key="1">
    <source>
        <dbReference type="PROSITE" id="PS50846"/>
    </source>
</evidence>
<evidence type="ECO:0000313" key="2">
    <source>
        <dbReference type="EMBL" id="RVU47586.1"/>
    </source>
</evidence>
<dbReference type="RefSeq" id="WP_128228047.1">
    <property type="nucleotide sequence ID" value="NZ_SACR01000002.1"/>
</dbReference>
<dbReference type="InterPro" id="IPR006121">
    <property type="entry name" value="HMA_dom"/>
</dbReference>
<dbReference type="SUPFAM" id="SSF55008">
    <property type="entry name" value="HMA, heavy metal-associated domain"/>
    <property type="match status" value="1"/>
</dbReference>
<comment type="caution">
    <text evidence="2">The sequence shown here is derived from an EMBL/GenBank/DDBJ whole genome shotgun (WGS) entry which is preliminary data.</text>
</comment>